<organism evidence="12 13">
    <name type="scientific">Niveispirillum cyanobacteriorum</name>
    <dbReference type="NCBI Taxonomy" id="1612173"/>
    <lineage>
        <taxon>Bacteria</taxon>
        <taxon>Pseudomonadati</taxon>
        <taxon>Pseudomonadota</taxon>
        <taxon>Alphaproteobacteria</taxon>
        <taxon>Rhodospirillales</taxon>
        <taxon>Azospirillaceae</taxon>
        <taxon>Niveispirillum</taxon>
    </lineage>
</organism>
<evidence type="ECO:0000256" key="6">
    <source>
        <dbReference type="ARBA" id="ARBA00022801"/>
    </source>
</evidence>
<dbReference type="Gene3D" id="3.30.1380.10">
    <property type="match status" value="1"/>
</dbReference>
<dbReference type="GO" id="GO:0046872">
    <property type="term" value="F:metal ion binding"/>
    <property type="evidence" value="ECO:0007669"/>
    <property type="project" value="UniProtKB-KW"/>
</dbReference>
<dbReference type="PANTHER" id="PTHR37425:SF1">
    <property type="entry name" value="OUTER MEMBRANE PROTEIN"/>
    <property type="match status" value="1"/>
</dbReference>
<evidence type="ECO:0000256" key="9">
    <source>
        <dbReference type="ARBA" id="ARBA00023316"/>
    </source>
</evidence>
<dbReference type="SUPFAM" id="SSF55166">
    <property type="entry name" value="Hedgehog/DD-peptidase"/>
    <property type="match status" value="1"/>
</dbReference>
<dbReference type="CDD" id="cd14844">
    <property type="entry name" value="Zn-DD-carboxypeptidase_like"/>
    <property type="match status" value="1"/>
</dbReference>
<proteinExistence type="inferred from homology"/>
<comment type="pathway">
    <text evidence="2">Cell wall biogenesis; cell wall polysaccharide biosynthesis.</text>
</comment>
<keyword evidence="8" id="KW-0482">Metalloprotease</keyword>
<dbReference type="PROSITE" id="PS51318">
    <property type="entry name" value="TAT"/>
    <property type="match status" value="1"/>
</dbReference>
<dbReference type="OrthoDB" id="9782994at2"/>
<dbReference type="InterPro" id="IPR009045">
    <property type="entry name" value="Zn_M74/Hedgehog-like"/>
</dbReference>
<comment type="cofactor">
    <cofactor evidence="1">
        <name>Zn(2+)</name>
        <dbReference type="ChEBI" id="CHEBI:29105"/>
    </cofactor>
</comment>
<protein>
    <recommendedName>
        <fullName evidence="11">Murein endopeptidase K</fullName>
    </recommendedName>
</protein>
<keyword evidence="6" id="KW-0378">Hydrolase</keyword>
<dbReference type="GO" id="GO:0006508">
    <property type="term" value="P:proteolysis"/>
    <property type="evidence" value="ECO:0007669"/>
    <property type="project" value="UniProtKB-KW"/>
</dbReference>
<keyword evidence="5" id="KW-0732">Signal</keyword>
<dbReference type="Proteomes" id="UP000234752">
    <property type="component" value="Chromosome eg_1"/>
</dbReference>
<dbReference type="InterPro" id="IPR006311">
    <property type="entry name" value="TAT_signal"/>
</dbReference>
<keyword evidence="13" id="KW-1185">Reference proteome</keyword>
<comment type="similarity">
    <text evidence="10">Belongs to the peptidase M15 family.</text>
</comment>
<keyword evidence="9" id="KW-0961">Cell wall biogenesis/degradation</keyword>
<dbReference type="AlphaFoldDB" id="A0A2K9NC98"/>
<dbReference type="RefSeq" id="WP_102112436.1">
    <property type="nucleotide sequence ID" value="NZ_BMGN01000008.1"/>
</dbReference>
<evidence type="ECO:0000256" key="1">
    <source>
        <dbReference type="ARBA" id="ARBA00001947"/>
    </source>
</evidence>
<dbReference type="GO" id="GO:0008237">
    <property type="term" value="F:metallopeptidase activity"/>
    <property type="evidence" value="ECO:0007669"/>
    <property type="project" value="UniProtKB-KW"/>
</dbReference>
<evidence type="ECO:0000256" key="11">
    <source>
        <dbReference type="ARBA" id="ARBA00093666"/>
    </source>
</evidence>
<evidence type="ECO:0000256" key="10">
    <source>
        <dbReference type="ARBA" id="ARBA00093448"/>
    </source>
</evidence>
<dbReference type="Pfam" id="PF05951">
    <property type="entry name" value="Peptidase_M15_2"/>
    <property type="match status" value="1"/>
</dbReference>
<sequence length="222" mass="24153">MVARPNTTDLTIGITPDIPPESAPVPCSALDTSVETGRRGFLRGLGGLFLGAGAAIAAPTIITNPAEAASVAAPRRQLSFVSLHTSEKLKVTYYNNGSYDRSALKDVNHMLRDWRTGEVGNMDPKLLDLLFQLRQRLRTDEPFQVISGYRCPKTNAMLASKSEGVATKSLHMEGKAIDITMAGRQLSRIRQEALNLRMGGVGIYSKTGFVHVDTGRVRQWGV</sequence>
<evidence type="ECO:0000256" key="4">
    <source>
        <dbReference type="ARBA" id="ARBA00022723"/>
    </source>
</evidence>
<keyword evidence="4" id="KW-0479">Metal-binding</keyword>
<reference evidence="12 13" key="1">
    <citation type="submission" date="2017-12" db="EMBL/GenBank/DDBJ databases">
        <title>Genomes of bacteria within cyanobacterial aggregates.</title>
        <authorList>
            <person name="Cai H."/>
        </authorList>
    </citation>
    <scope>NUCLEOTIDE SEQUENCE [LARGE SCALE GENOMIC DNA]</scope>
    <source>
        <strain evidence="12 13">TH16</strain>
    </source>
</reference>
<dbReference type="GO" id="GO:0071555">
    <property type="term" value="P:cell wall organization"/>
    <property type="evidence" value="ECO:0007669"/>
    <property type="project" value="UniProtKB-KW"/>
</dbReference>
<name>A0A2K9NC98_9PROT</name>
<dbReference type="InterPro" id="IPR010275">
    <property type="entry name" value="MepK"/>
</dbReference>
<dbReference type="KEGG" id="ncb:C0V82_11280"/>
<evidence type="ECO:0000313" key="12">
    <source>
        <dbReference type="EMBL" id="AUN30761.1"/>
    </source>
</evidence>
<keyword evidence="7" id="KW-0862">Zinc</keyword>
<evidence type="ECO:0000256" key="8">
    <source>
        <dbReference type="ARBA" id="ARBA00023049"/>
    </source>
</evidence>
<evidence type="ECO:0000256" key="5">
    <source>
        <dbReference type="ARBA" id="ARBA00022729"/>
    </source>
</evidence>
<dbReference type="PANTHER" id="PTHR37425">
    <property type="match status" value="1"/>
</dbReference>
<evidence type="ECO:0000256" key="3">
    <source>
        <dbReference type="ARBA" id="ARBA00022670"/>
    </source>
</evidence>
<dbReference type="EMBL" id="CP025611">
    <property type="protein sequence ID" value="AUN30761.1"/>
    <property type="molecule type" value="Genomic_DNA"/>
</dbReference>
<accession>A0A2K9NC98</accession>
<keyword evidence="3" id="KW-0645">Protease</keyword>
<evidence type="ECO:0000256" key="2">
    <source>
        <dbReference type="ARBA" id="ARBA00004776"/>
    </source>
</evidence>
<evidence type="ECO:0000256" key="7">
    <source>
        <dbReference type="ARBA" id="ARBA00022833"/>
    </source>
</evidence>
<evidence type="ECO:0000313" key="13">
    <source>
        <dbReference type="Proteomes" id="UP000234752"/>
    </source>
</evidence>
<gene>
    <name evidence="12" type="ORF">C0V82_11280</name>
</gene>